<organism evidence="2 3">
    <name type="scientific">OM182 bacterium MED-G28</name>
    <dbReference type="NCBI Taxonomy" id="1986256"/>
    <lineage>
        <taxon>Bacteria</taxon>
        <taxon>Pseudomonadati</taxon>
        <taxon>Pseudomonadota</taxon>
        <taxon>Gammaproteobacteria</taxon>
        <taxon>OMG group</taxon>
        <taxon>OM182 clade</taxon>
    </lineage>
</organism>
<accession>A0A2A5WBA5</accession>
<dbReference type="EMBL" id="NTJZ01000006">
    <property type="protein sequence ID" value="PDH33759.1"/>
    <property type="molecule type" value="Genomic_DNA"/>
</dbReference>
<proteinExistence type="predicted"/>
<protein>
    <submittedName>
        <fullName evidence="2">Uncharacterized protein</fullName>
    </submittedName>
</protein>
<evidence type="ECO:0000313" key="3">
    <source>
        <dbReference type="Proteomes" id="UP000219329"/>
    </source>
</evidence>
<feature type="chain" id="PRO_5013173311" evidence="1">
    <location>
        <begin position="33"/>
        <end position="251"/>
    </location>
</feature>
<evidence type="ECO:0000256" key="1">
    <source>
        <dbReference type="SAM" id="SignalP"/>
    </source>
</evidence>
<evidence type="ECO:0000313" key="2">
    <source>
        <dbReference type="EMBL" id="PDH33759.1"/>
    </source>
</evidence>
<gene>
    <name evidence="2" type="ORF">CNF02_06930</name>
</gene>
<keyword evidence="1" id="KW-0732">Signal</keyword>
<dbReference type="AlphaFoldDB" id="A0A2A5WBA5"/>
<reference evidence="2 3" key="1">
    <citation type="submission" date="2017-08" db="EMBL/GenBank/DDBJ databases">
        <title>Fine stratification of microbial communities through a metagenomic profile of the photic zone.</title>
        <authorList>
            <person name="Haro-Moreno J.M."/>
            <person name="Lopez-Perez M."/>
            <person name="De La Torre J."/>
            <person name="Picazo A."/>
            <person name="Camacho A."/>
            <person name="Rodriguez-Valera F."/>
        </authorList>
    </citation>
    <scope>NUCLEOTIDE SEQUENCE [LARGE SCALE GENOMIC DNA]</scope>
    <source>
        <strain evidence="2">MED-G28</strain>
    </source>
</reference>
<name>A0A2A5WBA5_9GAMM</name>
<feature type="signal peptide" evidence="1">
    <location>
        <begin position="1"/>
        <end position="32"/>
    </location>
</feature>
<dbReference type="Proteomes" id="UP000219329">
    <property type="component" value="Unassembled WGS sequence"/>
</dbReference>
<sequence>MIFLSAMLFNFRKARLVAIALFLLLAACEAQESIPVPVAPAESTVVIPEIRPLSEPRFVIASQQTARERFIADTLYEALQALDDDRLLKPADDSAHGRFKRILAMDPENEIATDGLERIVLRYVELSLEASRRGLFVDAGELLENAKFVDEDHPALPQAWLSLQSEQNSGDLFFNLDNQEFSARSESAQAQLADIANQAKQHEAFFLITAPNDALARWMFLEMRSAVEGYRLRGNIELASQISIRLRISED</sequence>
<comment type="caution">
    <text evidence="2">The sequence shown here is derived from an EMBL/GenBank/DDBJ whole genome shotgun (WGS) entry which is preliminary data.</text>
</comment>